<dbReference type="Pfam" id="PF13298">
    <property type="entry name" value="LigD_N"/>
    <property type="match status" value="1"/>
</dbReference>
<evidence type="ECO:0000256" key="10">
    <source>
        <dbReference type="ARBA" id="ARBA00022801"/>
    </source>
</evidence>
<dbReference type="CDD" id="cd07971">
    <property type="entry name" value="OBF_DNA_ligase_LigD"/>
    <property type="match status" value="1"/>
</dbReference>
<dbReference type="Gene3D" id="2.40.50.140">
    <property type="entry name" value="Nucleic acid-binding proteins"/>
    <property type="match status" value="1"/>
</dbReference>
<reference evidence="24" key="1">
    <citation type="submission" date="2016-11" db="EMBL/GenBank/DDBJ databases">
        <authorList>
            <person name="Jaros S."/>
            <person name="Januszkiewicz K."/>
            <person name="Wedrychowicz H."/>
        </authorList>
    </citation>
    <scope>NUCLEOTIDE SEQUENCE [LARGE SCALE GENOMIC DNA]</scope>
    <source>
        <strain evidence="24">DSM 19859</strain>
    </source>
</reference>
<keyword evidence="11" id="KW-0269">Exonuclease</keyword>
<dbReference type="NCBIfam" id="TIGR02776">
    <property type="entry name" value="NHEJ_ligase_prk"/>
    <property type="match status" value="1"/>
</dbReference>
<evidence type="ECO:0000256" key="17">
    <source>
        <dbReference type="ARBA" id="ARBA00023211"/>
    </source>
</evidence>
<keyword evidence="10" id="KW-0378">Hydrolase</keyword>
<evidence type="ECO:0000256" key="7">
    <source>
        <dbReference type="ARBA" id="ARBA00022723"/>
    </source>
</evidence>
<evidence type="ECO:0000256" key="6">
    <source>
        <dbReference type="ARBA" id="ARBA00022722"/>
    </source>
</evidence>
<keyword evidence="5" id="KW-0548">Nucleotidyltransferase</keyword>
<dbReference type="PANTHER" id="PTHR42705:SF2">
    <property type="entry name" value="BIFUNCTIONAL NON-HOMOLOGOUS END JOINING PROTEIN LIGD"/>
    <property type="match status" value="1"/>
</dbReference>
<evidence type="ECO:0000256" key="1">
    <source>
        <dbReference type="ARBA" id="ARBA00001936"/>
    </source>
</evidence>
<dbReference type="EMBL" id="FQXT01000001">
    <property type="protein sequence ID" value="SHH56180.1"/>
    <property type="molecule type" value="Genomic_DNA"/>
</dbReference>
<dbReference type="GO" id="GO:0005524">
    <property type="term" value="F:ATP binding"/>
    <property type="evidence" value="ECO:0007669"/>
    <property type="project" value="UniProtKB-KW"/>
</dbReference>
<accession>A0A1M5U004</accession>
<dbReference type="GO" id="GO:0006281">
    <property type="term" value="P:DNA repair"/>
    <property type="evidence" value="ECO:0007669"/>
    <property type="project" value="UniProtKB-KW"/>
</dbReference>
<keyword evidence="6" id="KW-0540">Nuclease</keyword>
<evidence type="ECO:0000256" key="13">
    <source>
        <dbReference type="ARBA" id="ARBA00022932"/>
    </source>
</evidence>
<evidence type="ECO:0000256" key="3">
    <source>
        <dbReference type="ARBA" id="ARBA00022598"/>
    </source>
</evidence>
<dbReference type="CDD" id="cd04865">
    <property type="entry name" value="LigD_Pol_like_2"/>
    <property type="match status" value="1"/>
</dbReference>
<keyword evidence="14" id="KW-0238">DNA-binding</keyword>
<evidence type="ECO:0000256" key="18">
    <source>
        <dbReference type="ARBA" id="ARBA00023268"/>
    </source>
</evidence>
<comment type="cofactor">
    <cofactor evidence="1">
        <name>Mn(2+)</name>
        <dbReference type="ChEBI" id="CHEBI:29035"/>
    </cofactor>
</comment>
<evidence type="ECO:0000313" key="24">
    <source>
        <dbReference type="EMBL" id="SHH56180.1"/>
    </source>
</evidence>
<evidence type="ECO:0000256" key="19">
    <source>
        <dbReference type="ARBA" id="ARBA00029943"/>
    </source>
</evidence>
<reference evidence="23 26" key="3">
    <citation type="submission" date="2018-07" db="EMBL/GenBank/DDBJ databases">
        <title>Leeuwenhoekiella genomics.</title>
        <authorList>
            <person name="Tahon G."/>
            <person name="Willems A."/>
        </authorList>
    </citation>
    <scope>NUCLEOTIDE SEQUENCE [LARGE SCALE GENOMIC DNA]</scope>
    <source>
        <strain evidence="23 26">LMG 24856</strain>
    </source>
</reference>
<dbReference type="NCBIfam" id="TIGR02778">
    <property type="entry name" value="ligD_pol"/>
    <property type="match status" value="1"/>
</dbReference>
<dbReference type="Pfam" id="PF21686">
    <property type="entry name" value="LigD_Prim-Pol"/>
    <property type="match status" value="1"/>
</dbReference>
<dbReference type="PROSITE" id="PS50160">
    <property type="entry name" value="DNA_LIGASE_A3"/>
    <property type="match status" value="1"/>
</dbReference>
<dbReference type="Pfam" id="PF04679">
    <property type="entry name" value="DNA_ligase_A_C"/>
    <property type="match status" value="1"/>
</dbReference>
<dbReference type="InterPro" id="IPR012340">
    <property type="entry name" value="NA-bd_OB-fold"/>
</dbReference>
<dbReference type="GO" id="GO:0046872">
    <property type="term" value="F:metal ion binding"/>
    <property type="evidence" value="ECO:0007669"/>
    <property type="project" value="UniProtKB-KW"/>
</dbReference>
<dbReference type="PANTHER" id="PTHR42705">
    <property type="entry name" value="BIFUNCTIONAL NON-HOMOLOGOUS END JOINING PROTEIN LIGD"/>
    <property type="match status" value="1"/>
</dbReference>
<dbReference type="InterPro" id="IPR014145">
    <property type="entry name" value="LigD_pol_dom"/>
</dbReference>
<dbReference type="EMBL" id="QOVN01000004">
    <property type="protein sequence ID" value="RXG28507.1"/>
    <property type="molecule type" value="Genomic_DNA"/>
</dbReference>
<dbReference type="Gene3D" id="3.30.470.30">
    <property type="entry name" value="DNA ligase/mRNA capping enzyme"/>
    <property type="match status" value="1"/>
</dbReference>
<dbReference type="SUPFAM" id="SSF56091">
    <property type="entry name" value="DNA ligase/mRNA capping enzyme, catalytic domain"/>
    <property type="match status" value="1"/>
</dbReference>
<proteinExistence type="predicted"/>
<feature type="region of interest" description="Disordered" evidence="21">
    <location>
        <begin position="1"/>
        <end position="21"/>
    </location>
</feature>
<feature type="domain" description="ATP-dependent DNA ligase family profile" evidence="22">
    <location>
        <begin position="285"/>
        <end position="420"/>
    </location>
</feature>
<keyword evidence="15" id="KW-0233">DNA recombination</keyword>
<dbReference type="InterPro" id="IPR012310">
    <property type="entry name" value="DNA_ligase_ATP-dep_cent"/>
</dbReference>
<sequence length="809" mass="91720">MGLEEYKRKRDFSKTPEPAADIHSKSAGRFVIQRHRASRLHYDLRLEFDGVLKSWAVPKGPSLNPADKRLAVQTEDHPIRYLTFQGTIPKGNYGAGKMTIWDEGTYTIAPGYPEDALKQQFEKGDLKLLFFGTKIKGTFALVHTKRKNADNHWLLIKKQDSYATNLHYDAELLANRDPASDTTLVPTQKLTPFQFIRPMLASTTKTIFNDPEWVYELKWDGYRVLAHIKDGKVHLHSRNGINYTTTFDILKQDLESVEHDTILDGEVVIVDAEGLPQFQALQNYTHTTSGTLRYYVFDMLHLNGHDMLNLPLLDRKSLIPEVIAGCESTLYCSHIEDMGAALYKKAVDAGMEGVIAKHKQSTYTPGYRSEKWLKIKHRLTEETLICGYTESDSSGKLFGSLILGMYAEDKLKYVGNCGSGFNTQEQHWLMKQLKKLGVAENPFGKKINLKGRKPNWTSPQLICEVHFSEWTSNRIMRHPVYKGLRNDKIPHEIHIQKPHSAAKQTQSSAETGLDVGGHQVKFTNLEKIYWPASGFTKYDLIDYYIQVSEYMLPYLKDRPQSLHRHPDGIDQKGFYHKDHDHLPAWMDTVSVFSKSSDRMINYLLCQNEAGLLYMANLGCIEINPWNSRVGKLEKPDYAIIDLDPSDTNTFEEVITVAQAVKEILDQAGIQGFCKTSGSSGLHIYIPLAAQYSYAEARNFTKLLCMYVEEKVPKLSSMARTIKDRKGKIYLDYLQNRKGQTLAAPYCVRPKPGATVSAPLEWKEVKAGLQINQFTIKTMLDRLAEQGDLFAGVLGMGIDMAAALKKLDTA</sequence>
<keyword evidence="16" id="KW-0234">DNA repair</keyword>
<keyword evidence="17" id="KW-0464">Manganese</keyword>
<gene>
    <name evidence="23" type="ORF">DSM01_1966</name>
    <name evidence="24" type="ORF">SAMN04487999_0507</name>
</gene>
<dbReference type="GO" id="GO:0003910">
    <property type="term" value="F:DNA ligase (ATP) activity"/>
    <property type="evidence" value="ECO:0007669"/>
    <property type="project" value="UniProtKB-EC"/>
</dbReference>
<reference evidence="25" key="2">
    <citation type="submission" date="2016-11" db="EMBL/GenBank/DDBJ databases">
        <authorList>
            <person name="Varghese N."/>
            <person name="Submissions S."/>
        </authorList>
    </citation>
    <scope>NUCLEOTIDE SEQUENCE [LARGE SCALE GENOMIC DNA]</scope>
    <source>
        <strain evidence="25">DSM 19859</strain>
    </source>
</reference>
<keyword evidence="8" id="KW-0547">Nucleotide-binding</keyword>
<comment type="catalytic activity">
    <reaction evidence="20">
        <text>ATP + (deoxyribonucleotide)n-3'-hydroxyl + 5'-phospho-(deoxyribonucleotide)m = (deoxyribonucleotide)n+m + AMP + diphosphate.</text>
        <dbReference type="EC" id="6.5.1.1"/>
    </reaction>
</comment>
<evidence type="ECO:0000256" key="2">
    <source>
        <dbReference type="ARBA" id="ARBA00012727"/>
    </source>
</evidence>
<evidence type="ECO:0000256" key="5">
    <source>
        <dbReference type="ARBA" id="ARBA00022695"/>
    </source>
</evidence>
<evidence type="ECO:0000256" key="14">
    <source>
        <dbReference type="ARBA" id="ARBA00023125"/>
    </source>
</evidence>
<evidence type="ECO:0000256" key="20">
    <source>
        <dbReference type="ARBA" id="ARBA00034003"/>
    </source>
</evidence>
<keyword evidence="9" id="KW-0227">DNA damage</keyword>
<evidence type="ECO:0000256" key="12">
    <source>
        <dbReference type="ARBA" id="ARBA00022840"/>
    </source>
</evidence>
<dbReference type="GO" id="GO:0004527">
    <property type="term" value="F:exonuclease activity"/>
    <property type="evidence" value="ECO:0007669"/>
    <property type="project" value="UniProtKB-KW"/>
</dbReference>
<keyword evidence="4" id="KW-0808">Transferase</keyword>
<evidence type="ECO:0000313" key="26">
    <source>
        <dbReference type="Proteomes" id="UP000290037"/>
    </source>
</evidence>
<keyword evidence="7" id="KW-0479">Metal-binding</keyword>
<dbReference type="InterPro" id="IPR014143">
    <property type="entry name" value="NHEJ_ligase_prk"/>
</dbReference>
<evidence type="ECO:0000256" key="11">
    <source>
        <dbReference type="ARBA" id="ARBA00022839"/>
    </source>
</evidence>
<keyword evidence="13" id="KW-0239">DNA-directed DNA polymerase</keyword>
<dbReference type="InterPro" id="IPR052171">
    <property type="entry name" value="NHEJ_LigD"/>
</dbReference>
<dbReference type="EC" id="6.5.1.1" evidence="2"/>
<evidence type="ECO:0000256" key="15">
    <source>
        <dbReference type="ARBA" id="ARBA00023172"/>
    </source>
</evidence>
<protein>
    <recommendedName>
        <fullName evidence="2">DNA ligase (ATP)</fullName>
        <ecNumber evidence="2">6.5.1.1</ecNumber>
    </recommendedName>
    <alternativeName>
        <fullName evidence="19">NHEJ DNA polymerase</fullName>
    </alternativeName>
</protein>
<evidence type="ECO:0000256" key="4">
    <source>
        <dbReference type="ARBA" id="ARBA00022679"/>
    </source>
</evidence>
<name>A0A1M5U004_9FLAO</name>
<keyword evidence="12" id="KW-0067">ATP-binding</keyword>
<evidence type="ECO:0000256" key="16">
    <source>
        <dbReference type="ARBA" id="ARBA00023204"/>
    </source>
</evidence>
<dbReference type="GO" id="GO:0003887">
    <property type="term" value="F:DNA-directed DNA polymerase activity"/>
    <property type="evidence" value="ECO:0007669"/>
    <property type="project" value="UniProtKB-KW"/>
</dbReference>
<dbReference type="NCBIfam" id="TIGR02777">
    <property type="entry name" value="LigD_PE_dom"/>
    <property type="match status" value="1"/>
</dbReference>
<dbReference type="PROSITE" id="PS00333">
    <property type="entry name" value="DNA_LIGASE_A2"/>
    <property type="match status" value="1"/>
</dbReference>
<keyword evidence="18" id="KW-0511">Multifunctional enzyme</keyword>
<keyword evidence="26" id="KW-1185">Reference proteome</keyword>
<evidence type="ECO:0000256" key="8">
    <source>
        <dbReference type="ARBA" id="ARBA00022741"/>
    </source>
</evidence>
<dbReference type="Gene3D" id="3.30.1490.70">
    <property type="match status" value="1"/>
</dbReference>
<dbReference type="SUPFAM" id="SSF50249">
    <property type="entry name" value="Nucleic acid-binding proteins"/>
    <property type="match status" value="1"/>
</dbReference>
<dbReference type="Pfam" id="PF01068">
    <property type="entry name" value="DNA_ligase_A_M"/>
    <property type="match status" value="1"/>
</dbReference>
<dbReference type="InterPro" id="IPR016059">
    <property type="entry name" value="DNA_ligase_ATP-dep_CS"/>
</dbReference>
<dbReference type="OrthoDB" id="9802472at2"/>
<dbReference type="GO" id="GO:0003677">
    <property type="term" value="F:DNA binding"/>
    <property type="evidence" value="ECO:0007669"/>
    <property type="project" value="UniProtKB-KW"/>
</dbReference>
<evidence type="ECO:0000259" key="22">
    <source>
        <dbReference type="PROSITE" id="PS50160"/>
    </source>
</evidence>
<dbReference type="Proteomes" id="UP000184240">
    <property type="component" value="Unassembled WGS sequence"/>
</dbReference>
<evidence type="ECO:0000256" key="21">
    <source>
        <dbReference type="SAM" id="MobiDB-lite"/>
    </source>
</evidence>
<dbReference type="InterPro" id="IPR014146">
    <property type="entry name" value="LigD_ligase_dom"/>
</dbReference>
<evidence type="ECO:0000313" key="25">
    <source>
        <dbReference type="Proteomes" id="UP000184240"/>
    </source>
</evidence>
<dbReference type="CDD" id="cd07906">
    <property type="entry name" value="Adenylation_DNA_ligase_LigD_LigC"/>
    <property type="match status" value="1"/>
</dbReference>
<dbReference type="STRING" id="573501.SAMN04487999_0507"/>
<dbReference type="GO" id="GO:0006310">
    <property type="term" value="P:DNA recombination"/>
    <property type="evidence" value="ECO:0007669"/>
    <property type="project" value="UniProtKB-KW"/>
</dbReference>
<dbReference type="Proteomes" id="UP000290037">
    <property type="component" value="Unassembled WGS sequence"/>
</dbReference>
<keyword evidence="3" id="KW-0436">Ligase</keyword>
<dbReference type="InterPro" id="IPR014144">
    <property type="entry name" value="LigD_PE_domain"/>
</dbReference>
<dbReference type="Gene3D" id="3.90.920.10">
    <property type="entry name" value="DNA primase, PRIM domain"/>
    <property type="match status" value="1"/>
</dbReference>
<dbReference type="InterPro" id="IPR012309">
    <property type="entry name" value="DNA_ligase_ATP-dep_C"/>
</dbReference>
<organism evidence="24 25">
    <name type="scientific">Leeuwenhoekiella palythoae</name>
    <dbReference type="NCBI Taxonomy" id="573501"/>
    <lineage>
        <taxon>Bacteria</taxon>
        <taxon>Pseudomonadati</taxon>
        <taxon>Bacteroidota</taxon>
        <taxon>Flavobacteriia</taxon>
        <taxon>Flavobacteriales</taxon>
        <taxon>Flavobacteriaceae</taxon>
        <taxon>Leeuwenhoekiella</taxon>
    </lineage>
</organism>
<evidence type="ECO:0000313" key="23">
    <source>
        <dbReference type="EMBL" id="RXG28507.1"/>
    </source>
</evidence>
<evidence type="ECO:0000256" key="9">
    <source>
        <dbReference type="ARBA" id="ARBA00022763"/>
    </source>
</evidence>
<dbReference type="AlphaFoldDB" id="A0A1M5U004"/>
<dbReference type="NCBIfam" id="TIGR02779">
    <property type="entry name" value="NHEJ_ligase_lig"/>
    <property type="match status" value="1"/>
</dbReference>